<keyword evidence="1" id="KW-0472">Membrane</keyword>
<evidence type="ECO:0000256" key="1">
    <source>
        <dbReference type="SAM" id="Phobius"/>
    </source>
</evidence>
<feature type="transmembrane region" description="Helical" evidence="1">
    <location>
        <begin position="69"/>
        <end position="89"/>
    </location>
</feature>
<dbReference type="Proteomes" id="UP000177943">
    <property type="component" value="Unassembled WGS sequence"/>
</dbReference>
<dbReference type="AlphaFoldDB" id="A0A1G2MX87"/>
<evidence type="ECO:0000313" key="3">
    <source>
        <dbReference type="Proteomes" id="UP000177943"/>
    </source>
</evidence>
<accession>A0A1G2MX87</accession>
<feature type="transmembrane region" description="Helical" evidence="1">
    <location>
        <begin position="126"/>
        <end position="145"/>
    </location>
</feature>
<feature type="transmembrane region" description="Helical" evidence="1">
    <location>
        <begin position="35"/>
        <end position="57"/>
    </location>
</feature>
<proteinExistence type="predicted"/>
<sequence length="310" mass="34407">MQRWTRWTALEGGAKVVVRVLQKVLGDATTTLGGVMSVIVLMGSAQFLIGMVGLWRLRGVVTSDRRGKIGSILFGISSVFCNICALEAFQYGGSIIVITFITTLSIVPGAFLDCLWFGHKITKRQWCGISIGLYAGYAILGFPSFREAAKFPLWVWLAFGNMAGLVLNQWIVQSIKEIHPYAKNVWGGGATVALALLIMVFSPEWARFTIPLWLLSAVSLCSGAVTFFMWSFSLYAYKEGAFISLKKLLVNSMFLTMTVVVGIFFFGETFTTSHLVGFLLYLFALMLMDEKTWEFVRKKGLQFLAASRSV</sequence>
<name>A0A1G2MX87_9BACT</name>
<keyword evidence="1" id="KW-0812">Transmembrane</keyword>
<feature type="transmembrane region" description="Helical" evidence="1">
    <location>
        <begin position="248"/>
        <end position="266"/>
    </location>
</feature>
<dbReference type="SUPFAM" id="SSF103481">
    <property type="entry name" value="Multidrug resistance efflux transporter EmrE"/>
    <property type="match status" value="1"/>
</dbReference>
<evidence type="ECO:0000313" key="2">
    <source>
        <dbReference type="EMBL" id="OHA27799.1"/>
    </source>
</evidence>
<comment type="caution">
    <text evidence="2">The sequence shown here is derived from an EMBL/GenBank/DDBJ whole genome shotgun (WGS) entry which is preliminary data.</text>
</comment>
<organism evidence="2 3">
    <name type="scientific">Candidatus Taylorbacteria bacterium RIFCSPHIGHO2_02_FULL_45_35</name>
    <dbReference type="NCBI Taxonomy" id="1802311"/>
    <lineage>
        <taxon>Bacteria</taxon>
        <taxon>Candidatus Tayloriibacteriota</taxon>
    </lineage>
</organism>
<feature type="transmembrane region" description="Helical" evidence="1">
    <location>
        <begin position="151"/>
        <end position="172"/>
    </location>
</feature>
<evidence type="ECO:0008006" key="4">
    <source>
        <dbReference type="Google" id="ProtNLM"/>
    </source>
</evidence>
<reference evidence="2 3" key="1">
    <citation type="journal article" date="2016" name="Nat. Commun.">
        <title>Thousands of microbial genomes shed light on interconnected biogeochemical processes in an aquifer system.</title>
        <authorList>
            <person name="Anantharaman K."/>
            <person name="Brown C.T."/>
            <person name="Hug L.A."/>
            <person name="Sharon I."/>
            <person name="Castelle C.J."/>
            <person name="Probst A.J."/>
            <person name="Thomas B.C."/>
            <person name="Singh A."/>
            <person name="Wilkins M.J."/>
            <person name="Karaoz U."/>
            <person name="Brodie E.L."/>
            <person name="Williams K.H."/>
            <person name="Hubbard S.S."/>
            <person name="Banfield J.F."/>
        </authorList>
    </citation>
    <scope>NUCLEOTIDE SEQUENCE [LARGE SCALE GENOMIC DNA]</scope>
</reference>
<gene>
    <name evidence="2" type="ORF">A3D56_03995</name>
</gene>
<dbReference type="EMBL" id="MHRP01000005">
    <property type="protein sequence ID" value="OHA27799.1"/>
    <property type="molecule type" value="Genomic_DNA"/>
</dbReference>
<dbReference type="InterPro" id="IPR037185">
    <property type="entry name" value="EmrE-like"/>
</dbReference>
<keyword evidence="1" id="KW-1133">Transmembrane helix</keyword>
<feature type="transmembrane region" description="Helical" evidence="1">
    <location>
        <begin position="213"/>
        <end position="236"/>
    </location>
</feature>
<protein>
    <recommendedName>
        <fullName evidence="4">EamA domain-containing protein</fullName>
    </recommendedName>
</protein>
<feature type="transmembrane region" description="Helical" evidence="1">
    <location>
        <begin position="272"/>
        <end position="288"/>
    </location>
</feature>
<feature type="transmembrane region" description="Helical" evidence="1">
    <location>
        <begin position="184"/>
        <end position="201"/>
    </location>
</feature>
<feature type="transmembrane region" description="Helical" evidence="1">
    <location>
        <begin position="95"/>
        <end position="117"/>
    </location>
</feature>